<dbReference type="PROSITE" id="PS00677">
    <property type="entry name" value="DAO"/>
    <property type="match status" value="1"/>
</dbReference>
<dbReference type="Gene3D" id="3.40.50.720">
    <property type="entry name" value="NAD(P)-binding Rossmann-like Domain"/>
    <property type="match status" value="1"/>
</dbReference>
<feature type="domain" description="FAD dependent oxidoreductase" evidence="9">
    <location>
        <begin position="2"/>
        <end position="305"/>
    </location>
</feature>
<dbReference type="InterPro" id="IPR023209">
    <property type="entry name" value="DAO"/>
</dbReference>
<evidence type="ECO:0000256" key="7">
    <source>
        <dbReference type="ARBA" id="ARBA00039751"/>
    </source>
</evidence>
<evidence type="ECO:0000313" key="11">
    <source>
        <dbReference type="Proteomes" id="UP001501470"/>
    </source>
</evidence>
<evidence type="ECO:0000256" key="4">
    <source>
        <dbReference type="ARBA" id="ARBA00022827"/>
    </source>
</evidence>
<dbReference type="InterPro" id="IPR006181">
    <property type="entry name" value="D-amino_acid_oxidase_CS"/>
</dbReference>
<evidence type="ECO:0000256" key="2">
    <source>
        <dbReference type="ARBA" id="ARBA00006730"/>
    </source>
</evidence>
<evidence type="ECO:0000256" key="3">
    <source>
        <dbReference type="ARBA" id="ARBA00022630"/>
    </source>
</evidence>
<organism evidence="10 11">
    <name type="scientific">Dactylosporangium maewongense</name>
    <dbReference type="NCBI Taxonomy" id="634393"/>
    <lineage>
        <taxon>Bacteria</taxon>
        <taxon>Bacillati</taxon>
        <taxon>Actinomycetota</taxon>
        <taxon>Actinomycetes</taxon>
        <taxon>Micromonosporales</taxon>
        <taxon>Micromonosporaceae</taxon>
        <taxon>Dactylosporangium</taxon>
    </lineage>
</organism>
<dbReference type="SUPFAM" id="SSF54373">
    <property type="entry name" value="FAD-linked reductases, C-terminal domain"/>
    <property type="match status" value="1"/>
</dbReference>
<dbReference type="Proteomes" id="UP001501470">
    <property type="component" value="Unassembled WGS sequence"/>
</dbReference>
<evidence type="ECO:0000259" key="9">
    <source>
        <dbReference type="Pfam" id="PF01266"/>
    </source>
</evidence>
<comment type="similarity">
    <text evidence="2">Belongs to the DAMOX/DASOX family.</text>
</comment>
<sequence>MVGAGVTGLTTAVLLAERGMSVVIVSRDHPSQTTSCAAGALWGPHLVEHECVERWGKSTLKTLTSLAADPTTGVELMDGVEACRTPQDPSPYLAWLPGVRACGPDELRPGFTMGWRYRIPVVDMPVYLTYLYDRLHKAGGVFWLRDVPALEDLGDEAGIVVNCTGHAAGRLTRDDELSGARGEVVIVDNPGLDEFFIEVDSEDPDLTYFVPQGDHVVLGGTAYPGRADTEPDPRAAREILRRCATVEPRLAGAVIREVRVGVRPFRRQVRLEHVNLGRCHVVHNYGHGGGGVSLSWGCALETVELVTALESSTR</sequence>
<reference evidence="10 11" key="1">
    <citation type="journal article" date="2019" name="Int. J. Syst. Evol. Microbiol.">
        <title>The Global Catalogue of Microorganisms (GCM) 10K type strain sequencing project: providing services to taxonomists for standard genome sequencing and annotation.</title>
        <authorList>
            <consortium name="The Broad Institute Genomics Platform"/>
            <consortium name="The Broad Institute Genome Sequencing Center for Infectious Disease"/>
            <person name="Wu L."/>
            <person name="Ma J."/>
        </authorList>
    </citation>
    <scope>NUCLEOTIDE SEQUENCE [LARGE SCALE GENOMIC DNA]</scope>
    <source>
        <strain evidence="10 11">JCM 15933</strain>
    </source>
</reference>
<keyword evidence="11" id="KW-1185">Reference proteome</keyword>
<accession>A0ABN2AJK7</accession>
<proteinExistence type="inferred from homology"/>
<dbReference type="Gene3D" id="3.30.9.10">
    <property type="entry name" value="D-Amino Acid Oxidase, subunit A, domain 2"/>
    <property type="match status" value="1"/>
</dbReference>
<dbReference type="PANTHER" id="PTHR11530">
    <property type="entry name" value="D-AMINO ACID OXIDASE"/>
    <property type="match status" value="1"/>
</dbReference>
<dbReference type="Pfam" id="PF01266">
    <property type="entry name" value="DAO"/>
    <property type="match status" value="1"/>
</dbReference>
<dbReference type="InterPro" id="IPR006076">
    <property type="entry name" value="FAD-dep_OxRdtase"/>
</dbReference>
<keyword evidence="5" id="KW-0560">Oxidoreductase</keyword>
<comment type="catalytic activity">
    <reaction evidence="8">
        <text>a D-alpha-amino acid + O2 + H2O = a 2-oxocarboxylate + H2O2 + NH4(+)</text>
        <dbReference type="Rhea" id="RHEA:21816"/>
        <dbReference type="ChEBI" id="CHEBI:15377"/>
        <dbReference type="ChEBI" id="CHEBI:15379"/>
        <dbReference type="ChEBI" id="CHEBI:16240"/>
        <dbReference type="ChEBI" id="CHEBI:28938"/>
        <dbReference type="ChEBI" id="CHEBI:35179"/>
        <dbReference type="ChEBI" id="CHEBI:59871"/>
        <dbReference type="EC" id="1.4.3.3"/>
    </reaction>
    <physiologicalReaction direction="left-to-right" evidence="8">
        <dbReference type="Rhea" id="RHEA:21817"/>
    </physiologicalReaction>
</comment>
<evidence type="ECO:0000256" key="6">
    <source>
        <dbReference type="ARBA" id="ARBA00039101"/>
    </source>
</evidence>
<dbReference type="EC" id="1.4.3.3" evidence="6"/>
<dbReference type="PANTHER" id="PTHR11530:SF11">
    <property type="entry name" value="D-ASPARTATE OXIDASE"/>
    <property type="match status" value="1"/>
</dbReference>
<evidence type="ECO:0000256" key="5">
    <source>
        <dbReference type="ARBA" id="ARBA00023002"/>
    </source>
</evidence>
<gene>
    <name evidence="10" type="ORF">GCM10009827_039240</name>
</gene>
<protein>
    <recommendedName>
        <fullName evidence="7">D-amino-acid oxidase</fullName>
        <ecNumber evidence="6">1.4.3.3</ecNumber>
    </recommendedName>
</protein>
<comment type="cofactor">
    <cofactor evidence="1">
        <name>FAD</name>
        <dbReference type="ChEBI" id="CHEBI:57692"/>
    </cofactor>
</comment>
<evidence type="ECO:0000256" key="8">
    <source>
        <dbReference type="ARBA" id="ARBA00049547"/>
    </source>
</evidence>
<keyword evidence="3" id="KW-0285">Flavoprotein</keyword>
<keyword evidence="4" id="KW-0274">FAD</keyword>
<evidence type="ECO:0000313" key="10">
    <source>
        <dbReference type="EMBL" id="GAA1519901.1"/>
    </source>
</evidence>
<name>A0ABN2AJK7_9ACTN</name>
<dbReference type="EMBL" id="BAAAQD010000007">
    <property type="protein sequence ID" value="GAA1519901.1"/>
    <property type="molecule type" value="Genomic_DNA"/>
</dbReference>
<dbReference type="PIRSF" id="PIRSF000189">
    <property type="entry name" value="D-aa_oxidase"/>
    <property type="match status" value="1"/>
</dbReference>
<dbReference type="SUPFAM" id="SSF51971">
    <property type="entry name" value="Nucleotide-binding domain"/>
    <property type="match status" value="1"/>
</dbReference>
<comment type="caution">
    <text evidence="10">The sequence shown here is derived from an EMBL/GenBank/DDBJ whole genome shotgun (WGS) entry which is preliminary data.</text>
</comment>
<evidence type="ECO:0000256" key="1">
    <source>
        <dbReference type="ARBA" id="ARBA00001974"/>
    </source>
</evidence>